<evidence type="ECO:0000313" key="2">
    <source>
        <dbReference type="EMBL" id="UWZ84552.1"/>
    </source>
</evidence>
<accession>A0A9J7BPB3</accession>
<reference evidence="2" key="1">
    <citation type="submission" date="2021-04" db="EMBL/GenBank/DDBJ databases">
        <title>Phylogenetic analysis of Acidobacteriaceae.</title>
        <authorList>
            <person name="Qiu L."/>
            <person name="Zhang Q."/>
        </authorList>
    </citation>
    <scope>NUCLEOTIDE SEQUENCE</scope>
    <source>
        <strain evidence="2">DSM 25168</strain>
    </source>
</reference>
<feature type="region of interest" description="Disordered" evidence="1">
    <location>
        <begin position="104"/>
        <end position="166"/>
    </location>
</feature>
<feature type="compositionally biased region" description="Basic and acidic residues" evidence="1">
    <location>
        <begin position="148"/>
        <end position="166"/>
    </location>
</feature>
<dbReference type="AlphaFoldDB" id="A0A9J7BPB3"/>
<gene>
    <name evidence="2" type="ORF">MOP44_01135</name>
</gene>
<sequence length="166" mass="18218">MAKRAESRNIDFTDSSVRQVREGDVASEDALDRLEQITGGADEPLAVRGDLARETAKLDAETEEEVDALKVNLTQDDDSRRNTRYGTGVIADDVAQARIAGETEVGEDLDDKGVKPVVPGREDTSARIRRRHPQTVARAQDVVEGNVEETREESRTDRKVDEGTAA</sequence>
<dbReference type="Proteomes" id="UP001059380">
    <property type="component" value="Chromosome"/>
</dbReference>
<dbReference type="KEGG" id="orp:MOP44_01135"/>
<evidence type="ECO:0000256" key="1">
    <source>
        <dbReference type="SAM" id="MobiDB-lite"/>
    </source>
</evidence>
<evidence type="ECO:0000313" key="3">
    <source>
        <dbReference type="Proteomes" id="UP001059380"/>
    </source>
</evidence>
<keyword evidence="3" id="KW-1185">Reference proteome</keyword>
<organism evidence="2 3">
    <name type="scientific">Occallatibacter riparius</name>
    <dbReference type="NCBI Taxonomy" id="1002689"/>
    <lineage>
        <taxon>Bacteria</taxon>
        <taxon>Pseudomonadati</taxon>
        <taxon>Acidobacteriota</taxon>
        <taxon>Terriglobia</taxon>
        <taxon>Terriglobales</taxon>
        <taxon>Acidobacteriaceae</taxon>
        <taxon>Occallatibacter</taxon>
    </lineage>
</organism>
<protein>
    <submittedName>
        <fullName evidence="2">Uncharacterized protein</fullName>
    </submittedName>
</protein>
<dbReference type="RefSeq" id="WP_260794058.1">
    <property type="nucleotide sequence ID" value="NZ_CP093313.1"/>
</dbReference>
<proteinExistence type="predicted"/>
<name>A0A9J7BPB3_9BACT</name>
<dbReference type="EMBL" id="CP093313">
    <property type="protein sequence ID" value="UWZ84552.1"/>
    <property type="molecule type" value="Genomic_DNA"/>
</dbReference>
<feature type="region of interest" description="Disordered" evidence="1">
    <location>
        <begin position="57"/>
        <end position="84"/>
    </location>
</feature>